<dbReference type="EMBL" id="QOZG01000004">
    <property type="protein sequence ID" value="RCS23750.1"/>
    <property type="molecule type" value="Genomic_DNA"/>
</dbReference>
<feature type="region of interest" description="Disordered" evidence="1">
    <location>
        <begin position="1"/>
        <end position="24"/>
    </location>
</feature>
<dbReference type="AlphaFoldDB" id="A0A368K6S4"/>
<organism evidence="3 4">
    <name type="scientific">Phyllobacterium salinisoli</name>
    <dbReference type="NCBI Taxonomy" id="1899321"/>
    <lineage>
        <taxon>Bacteria</taxon>
        <taxon>Pseudomonadati</taxon>
        <taxon>Pseudomonadota</taxon>
        <taxon>Alphaproteobacteria</taxon>
        <taxon>Hyphomicrobiales</taxon>
        <taxon>Phyllobacteriaceae</taxon>
        <taxon>Phyllobacterium</taxon>
    </lineage>
</organism>
<comment type="caution">
    <text evidence="3">The sequence shown here is derived from an EMBL/GenBank/DDBJ whole genome shotgun (WGS) entry which is preliminary data.</text>
</comment>
<sequence length="110" mass="11918">MARASTTIRQPEDISNEIPKDETTGDLQAQIARLKEDIAGLASAMANLGSEKVREAKRGASETYQSARRSGEDTVTELRDQLTETAREKPLTTIAVAAGVGFLLALMTRR</sequence>
<dbReference type="RefSeq" id="WP_114440390.1">
    <property type="nucleotide sequence ID" value="NZ_QOZG01000004.1"/>
</dbReference>
<evidence type="ECO:0000256" key="1">
    <source>
        <dbReference type="SAM" id="MobiDB-lite"/>
    </source>
</evidence>
<accession>A0A368K6S4</accession>
<evidence type="ECO:0000259" key="2">
    <source>
        <dbReference type="Pfam" id="PF19029"/>
    </source>
</evidence>
<gene>
    <name evidence="3" type="ORF">DUT91_10715</name>
</gene>
<protein>
    <submittedName>
        <fullName evidence="3">DUF883 family protein</fullName>
    </submittedName>
</protein>
<dbReference type="OrthoDB" id="8368551at2"/>
<dbReference type="InterPro" id="IPR043605">
    <property type="entry name" value="DUF883_C"/>
</dbReference>
<reference evidence="3 4" key="1">
    <citation type="submission" date="2018-07" db="EMBL/GenBank/DDBJ databases">
        <title>The draft genome of Phyllobacterium salinisoli.</title>
        <authorList>
            <person name="Liu L."/>
            <person name="Li L."/>
            <person name="Zhang X."/>
            <person name="Liang L."/>
        </authorList>
    </citation>
    <scope>NUCLEOTIDE SEQUENCE [LARGE SCALE GENOMIC DNA]</scope>
    <source>
        <strain evidence="3 4">LLAN61</strain>
    </source>
</reference>
<feature type="domain" description="DUF883" evidence="2">
    <location>
        <begin position="85"/>
        <end position="106"/>
    </location>
</feature>
<proteinExistence type="predicted"/>
<dbReference type="Proteomes" id="UP000253420">
    <property type="component" value="Unassembled WGS sequence"/>
</dbReference>
<name>A0A368K6S4_9HYPH</name>
<evidence type="ECO:0000313" key="3">
    <source>
        <dbReference type="EMBL" id="RCS23750.1"/>
    </source>
</evidence>
<keyword evidence="4" id="KW-1185">Reference proteome</keyword>
<dbReference type="Pfam" id="PF19029">
    <property type="entry name" value="DUF883_C"/>
    <property type="match status" value="1"/>
</dbReference>
<feature type="region of interest" description="Disordered" evidence="1">
    <location>
        <begin position="54"/>
        <end position="75"/>
    </location>
</feature>
<evidence type="ECO:0000313" key="4">
    <source>
        <dbReference type="Proteomes" id="UP000253420"/>
    </source>
</evidence>